<keyword evidence="2" id="KW-1185">Reference proteome</keyword>
<evidence type="ECO:0000313" key="2">
    <source>
        <dbReference type="Proteomes" id="UP000015106"/>
    </source>
</evidence>
<organism evidence="1 2">
    <name type="scientific">Triticum urartu</name>
    <name type="common">Red wild einkorn</name>
    <name type="synonym">Crithodium urartu</name>
    <dbReference type="NCBI Taxonomy" id="4572"/>
    <lineage>
        <taxon>Eukaryota</taxon>
        <taxon>Viridiplantae</taxon>
        <taxon>Streptophyta</taxon>
        <taxon>Embryophyta</taxon>
        <taxon>Tracheophyta</taxon>
        <taxon>Spermatophyta</taxon>
        <taxon>Magnoliopsida</taxon>
        <taxon>Liliopsida</taxon>
        <taxon>Poales</taxon>
        <taxon>Poaceae</taxon>
        <taxon>BOP clade</taxon>
        <taxon>Pooideae</taxon>
        <taxon>Triticodae</taxon>
        <taxon>Triticeae</taxon>
        <taxon>Triticinae</taxon>
        <taxon>Triticum</taxon>
    </lineage>
</organism>
<dbReference type="Proteomes" id="UP000015106">
    <property type="component" value="Chromosome 1"/>
</dbReference>
<reference evidence="2" key="1">
    <citation type="journal article" date="2013" name="Nature">
        <title>Draft genome of the wheat A-genome progenitor Triticum urartu.</title>
        <authorList>
            <person name="Ling H.Q."/>
            <person name="Zhao S."/>
            <person name="Liu D."/>
            <person name="Wang J."/>
            <person name="Sun H."/>
            <person name="Zhang C."/>
            <person name="Fan H."/>
            <person name="Li D."/>
            <person name="Dong L."/>
            <person name="Tao Y."/>
            <person name="Gao C."/>
            <person name="Wu H."/>
            <person name="Li Y."/>
            <person name="Cui Y."/>
            <person name="Guo X."/>
            <person name="Zheng S."/>
            <person name="Wang B."/>
            <person name="Yu K."/>
            <person name="Liang Q."/>
            <person name="Yang W."/>
            <person name="Lou X."/>
            <person name="Chen J."/>
            <person name="Feng M."/>
            <person name="Jian J."/>
            <person name="Zhang X."/>
            <person name="Luo G."/>
            <person name="Jiang Y."/>
            <person name="Liu J."/>
            <person name="Wang Z."/>
            <person name="Sha Y."/>
            <person name="Zhang B."/>
            <person name="Wu H."/>
            <person name="Tang D."/>
            <person name="Shen Q."/>
            <person name="Xue P."/>
            <person name="Zou S."/>
            <person name="Wang X."/>
            <person name="Liu X."/>
            <person name="Wang F."/>
            <person name="Yang Y."/>
            <person name="An X."/>
            <person name="Dong Z."/>
            <person name="Zhang K."/>
            <person name="Zhang X."/>
            <person name="Luo M.C."/>
            <person name="Dvorak J."/>
            <person name="Tong Y."/>
            <person name="Wang J."/>
            <person name="Yang H."/>
            <person name="Li Z."/>
            <person name="Wang D."/>
            <person name="Zhang A."/>
            <person name="Wang J."/>
        </authorList>
    </citation>
    <scope>NUCLEOTIDE SEQUENCE</scope>
    <source>
        <strain evidence="2">cv. G1812</strain>
    </source>
</reference>
<dbReference type="EnsemblPlants" id="TuG1812G0100002012.01.T01">
    <property type="protein sequence ID" value="TuG1812G0100002012.01.T01.cds390792"/>
    <property type="gene ID" value="TuG1812G0100002012.01"/>
</dbReference>
<dbReference type="AlphaFoldDB" id="A0A8R7NZX8"/>
<reference evidence="1" key="2">
    <citation type="submission" date="2018-03" db="EMBL/GenBank/DDBJ databases">
        <title>The Triticum urartu genome reveals the dynamic nature of wheat genome evolution.</title>
        <authorList>
            <person name="Ling H."/>
            <person name="Ma B."/>
            <person name="Shi X."/>
            <person name="Liu H."/>
            <person name="Dong L."/>
            <person name="Sun H."/>
            <person name="Cao Y."/>
            <person name="Gao Q."/>
            <person name="Zheng S."/>
            <person name="Li Y."/>
            <person name="Yu Y."/>
            <person name="Du H."/>
            <person name="Qi M."/>
            <person name="Li Y."/>
            <person name="Yu H."/>
            <person name="Cui Y."/>
            <person name="Wang N."/>
            <person name="Chen C."/>
            <person name="Wu H."/>
            <person name="Zhao Y."/>
            <person name="Zhang J."/>
            <person name="Li Y."/>
            <person name="Zhou W."/>
            <person name="Zhang B."/>
            <person name="Hu W."/>
            <person name="Eijk M."/>
            <person name="Tang J."/>
            <person name="Witsenboer H."/>
            <person name="Zhao S."/>
            <person name="Li Z."/>
            <person name="Zhang A."/>
            <person name="Wang D."/>
            <person name="Liang C."/>
        </authorList>
    </citation>
    <scope>NUCLEOTIDE SEQUENCE [LARGE SCALE GENOMIC DNA]</scope>
    <source>
        <strain evidence="1">cv. G1812</strain>
    </source>
</reference>
<reference evidence="1" key="3">
    <citation type="submission" date="2022-06" db="UniProtKB">
        <authorList>
            <consortium name="EnsemblPlants"/>
        </authorList>
    </citation>
    <scope>IDENTIFICATION</scope>
</reference>
<sequence>MMIREMKSYLTNLQEFRLNFVRRSANIPAHLCARGH</sequence>
<proteinExistence type="predicted"/>
<accession>A0A8R7NZX8</accession>
<name>A0A8R7NZX8_TRIUA</name>
<dbReference type="Gramene" id="TuG1812G0100002012.01.T01">
    <property type="protein sequence ID" value="TuG1812G0100002012.01.T01.cds390792"/>
    <property type="gene ID" value="TuG1812G0100002012.01"/>
</dbReference>
<evidence type="ECO:0000313" key="1">
    <source>
        <dbReference type="EnsemblPlants" id="TuG1812G0100002012.01.T01.cds390792"/>
    </source>
</evidence>
<protein>
    <submittedName>
        <fullName evidence="1">Uncharacterized protein</fullName>
    </submittedName>
</protein>